<dbReference type="Proteomes" id="UP000578112">
    <property type="component" value="Unassembled WGS sequence"/>
</dbReference>
<keyword evidence="1" id="KW-1133">Transmembrane helix</keyword>
<feature type="transmembrane region" description="Helical" evidence="1">
    <location>
        <begin position="38"/>
        <end position="58"/>
    </location>
</feature>
<accession>A0A7W7MPR4</accession>
<keyword evidence="3" id="KW-1185">Reference proteome</keyword>
<feature type="transmembrane region" description="Helical" evidence="1">
    <location>
        <begin position="161"/>
        <end position="182"/>
    </location>
</feature>
<feature type="transmembrane region" description="Helical" evidence="1">
    <location>
        <begin position="117"/>
        <end position="141"/>
    </location>
</feature>
<evidence type="ECO:0000313" key="3">
    <source>
        <dbReference type="Proteomes" id="UP000578112"/>
    </source>
</evidence>
<dbReference type="RefSeq" id="WP_184993417.1">
    <property type="nucleotide sequence ID" value="NZ_BOMK01000012.1"/>
</dbReference>
<feature type="transmembrane region" description="Helical" evidence="1">
    <location>
        <begin position="14"/>
        <end position="32"/>
    </location>
</feature>
<proteinExistence type="predicted"/>
<dbReference type="EMBL" id="JACHNH010000001">
    <property type="protein sequence ID" value="MBB4762368.1"/>
    <property type="molecule type" value="Genomic_DNA"/>
</dbReference>
<dbReference type="AlphaFoldDB" id="A0A7W7MPR4"/>
<keyword evidence="1" id="KW-0812">Transmembrane</keyword>
<feature type="transmembrane region" description="Helical" evidence="1">
    <location>
        <begin position="94"/>
        <end position="110"/>
    </location>
</feature>
<organism evidence="2 3">
    <name type="scientific">Actinoplanes digitatis</name>
    <dbReference type="NCBI Taxonomy" id="1868"/>
    <lineage>
        <taxon>Bacteria</taxon>
        <taxon>Bacillati</taxon>
        <taxon>Actinomycetota</taxon>
        <taxon>Actinomycetes</taxon>
        <taxon>Micromonosporales</taxon>
        <taxon>Micromonosporaceae</taxon>
        <taxon>Actinoplanes</taxon>
    </lineage>
</organism>
<reference evidence="2 3" key="1">
    <citation type="submission" date="2020-08" db="EMBL/GenBank/DDBJ databases">
        <title>Sequencing the genomes of 1000 actinobacteria strains.</title>
        <authorList>
            <person name="Klenk H.-P."/>
        </authorList>
    </citation>
    <scope>NUCLEOTIDE SEQUENCE [LARGE SCALE GENOMIC DNA]</scope>
    <source>
        <strain evidence="2 3">DSM 43149</strain>
    </source>
</reference>
<protein>
    <submittedName>
        <fullName evidence="2">Uncharacterized protein</fullName>
    </submittedName>
</protein>
<evidence type="ECO:0000313" key="2">
    <source>
        <dbReference type="EMBL" id="MBB4762368.1"/>
    </source>
</evidence>
<gene>
    <name evidence="2" type="ORF">BJ971_002924</name>
</gene>
<feature type="transmembrane region" description="Helical" evidence="1">
    <location>
        <begin position="70"/>
        <end position="88"/>
    </location>
</feature>
<name>A0A7W7MPR4_9ACTN</name>
<sequence length="265" mass="27151">MSSDGTRAGQREPLLRLSCYASGIASALAVNVTSGDYGWRSVAVALLVAGVAVVSWVLRRKVLPESRIGLLAPTVLLALALLAALAALVEAWTVPASLVAVGLVVTAILVPTEFEAVWRLLIGAAVVGGSVAEIGMGMALLRRENLALSVASVGEIPGGNTLLGAFVVCFGVLTPCIGVAIIRFPAGVRCIALDAGGAFAGERFFRPRDIVGVGWSILRDGVLSAGVLLGADALRRSGAIERAVLALTRWSQTPAAARHPGGRTG</sequence>
<keyword evidence="1" id="KW-0472">Membrane</keyword>
<comment type="caution">
    <text evidence="2">The sequence shown here is derived from an EMBL/GenBank/DDBJ whole genome shotgun (WGS) entry which is preliminary data.</text>
</comment>
<evidence type="ECO:0000256" key="1">
    <source>
        <dbReference type="SAM" id="Phobius"/>
    </source>
</evidence>